<feature type="region of interest" description="Disordered" evidence="4">
    <location>
        <begin position="1300"/>
        <end position="1369"/>
    </location>
</feature>
<sequence length="1369" mass="156192">MTEEDLNKILTDLRVSKKSGELDNHEKFVNQQDKWRNTIDYSVLETCVKHYNEGVRLDALALLVESKKSTLKFTNAELDIIFLFLMYNLEEKFEYVSLVMKALKRIKDSLNVMKKKDLCVNNLYPDATYSRRKNSLQILCIMLEFLDHEFRDITWNSKQTEKIFMCLLLDKYETNKKMAFRILKSINPIILGLDAENRLCEMINVATDLGNSIRPIDSITAAYMFKICMLSPLLQNVLCEYYNMNQFPNGIAESHILQLILFLIKRLEISLMAAKENIVMAVTKYSLYGYLFCLRSLLSDCDLSIVGTEKLWQETISKLISMCFELNKVVSVIVNNSSPEGHLPMDLSPHTTNGLFFNPEKEIITPQMILLCSWRTVKEVSLLFGQLAIKSTISNHNASGELLTENQIIQIGEHLVTLLSETKHRGAFEQAYVGFNQLCTRLWRIENTTLNQLPKLWLHQILLAITGLLPGNFKFCATRRSAGVPFMVQALVSTEPSIQYNANISALHSVMKILLGFTELEDNVNVWKDIKRVVYEKTIFSEFENFIDLSRTDINESLCEDNKIQVTEIKIHALNILRALFRHSPLGDSVKIFIADGVIAAFKNYDGKSWAERNAATLLFSALIIRIFGVQRTKDHINLTTDNKMTGKIFFEKYPSLLPFMLDELQTFVSINESLIKPNIQSILLLLSRLYLNYNSDGDDINWKIDEFIHLVSQCAKSPVCKTRELAARALVPLMTETSATNIIKKLFEVIASGQVNHLSLNAIHGYMLQILEIVKRLRVIKRKLTSTDLCSFFEGTIWILRNLEIDSNGPVCFPLATAYLDMIHELLKADYKMITNTILLNISSTLKRHVLEHNILKQAPSQEIYKVSAVKLIVYIGQNYMFNITARIHLHILNVPEPELQTIAWSTIIEVIKGATCPHEKRLLNDRAIDVACNSISYLPKYNPELQDAIFDFLYASLMFMDKSLATEDHYDKQEICNLVLNKMRINNQRHSYCKRNSYLRLLGKSYSTLHCELKDDTISVECTEDVYSNFCDNSWIGTLEEDFRRSVFEIMYQLYYTNTDVSRQYSPLLEWWTTVLQLLVDDNLEVRKDASRLVCKIESNGALECVSAMVQTFFEQFYNIVGTKYPSVAVVALFCWGISLSGNMDYEMDETDVFNKCKNYDCFEPVQLSNTCVQFIKVITKRYSLDSPLPVDAMRWLTFHLNLDLTKATSFRKLVSSYGDYVPVIEKQLRDILDPTYKDKLLQILAYEKYASLHSQESAAVVAVVATATATATAAAAVAAEAAIVVVVVVLVVGAGGSSSGATSSGPPSAPRAGAPSGGALVVTPRRSKEEEEEKEKKKKKKKREREREKEDFNGRNERGCRELKRR</sequence>
<dbReference type="PANTHER" id="PTHR14387">
    <property type="entry name" value="THADA/DEATH RECEPTOR INTERACTING PROTEIN"/>
    <property type="match status" value="1"/>
</dbReference>
<dbReference type="InterPro" id="IPR051954">
    <property type="entry name" value="tRNA_methyltransferase_THADA"/>
</dbReference>
<feature type="domain" description="tRNA (32-2'-O)-methyltransferase regulator THADA-like C-terminal TPR repeats region" evidence="6">
    <location>
        <begin position="613"/>
        <end position="773"/>
    </location>
</feature>
<reference evidence="7" key="1">
    <citation type="journal article" date="2020" name="G3 (Bethesda)">
        <title>High-Quality Assemblies for Three Invasive Social Wasps from the &lt;i&gt;Vespula&lt;/i&gt; Genus.</title>
        <authorList>
            <person name="Harrop T.W.R."/>
            <person name="Guhlin J."/>
            <person name="McLaughlin G.M."/>
            <person name="Permina E."/>
            <person name="Stockwell P."/>
            <person name="Gilligan J."/>
            <person name="Le Lec M.F."/>
            <person name="Gruber M.A.M."/>
            <person name="Quinn O."/>
            <person name="Lovegrove M."/>
            <person name="Duncan E.J."/>
            <person name="Remnant E.J."/>
            <person name="Van Eeckhoven J."/>
            <person name="Graham B."/>
            <person name="Knapp R.A."/>
            <person name="Langford K.W."/>
            <person name="Kronenberg Z."/>
            <person name="Press M.O."/>
            <person name="Eacker S.M."/>
            <person name="Wilson-Rankin E.E."/>
            <person name="Purcell J."/>
            <person name="Lester P.J."/>
            <person name="Dearden P.K."/>
        </authorList>
    </citation>
    <scope>NUCLEOTIDE SEQUENCE</scope>
    <source>
        <strain evidence="7">Marl-1</strain>
    </source>
</reference>
<protein>
    <recommendedName>
        <fullName evidence="3">tRNA (32-2'-O)-methyltransferase regulator THADA</fullName>
    </recommendedName>
</protein>
<accession>A0A834KGD5</accession>
<gene>
    <name evidence="7" type="ORF">HZH66_004187</name>
</gene>
<evidence type="ECO:0000256" key="1">
    <source>
        <dbReference type="ARBA" id="ARBA00010409"/>
    </source>
</evidence>
<evidence type="ECO:0000256" key="3">
    <source>
        <dbReference type="ARBA" id="ARBA00035698"/>
    </source>
</evidence>
<name>A0A834KGD5_VESVU</name>
<dbReference type="GO" id="GO:0005829">
    <property type="term" value="C:cytosol"/>
    <property type="evidence" value="ECO:0007669"/>
    <property type="project" value="TreeGrafter"/>
</dbReference>
<organism evidence="7 8">
    <name type="scientific">Vespula vulgaris</name>
    <name type="common">Yellow jacket</name>
    <name type="synonym">Wasp</name>
    <dbReference type="NCBI Taxonomy" id="7454"/>
    <lineage>
        <taxon>Eukaryota</taxon>
        <taxon>Metazoa</taxon>
        <taxon>Ecdysozoa</taxon>
        <taxon>Arthropoda</taxon>
        <taxon>Hexapoda</taxon>
        <taxon>Insecta</taxon>
        <taxon>Pterygota</taxon>
        <taxon>Neoptera</taxon>
        <taxon>Endopterygota</taxon>
        <taxon>Hymenoptera</taxon>
        <taxon>Apocrita</taxon>
        <taxon>Aculeata</taxon>
        <taxon>Vespoidea</taxon>
        <taxon>Vespidae</taxon>
        <taxon>Vespinae</taxon>
        <taxon>Vespula</taxon>
    </lineage>
</organism>
<dbReference type="Pfam" id="PF25151">
    <property type="entry name" value="TPR_Trm732_C"/>
    <property type="match status" value="1"/>
</dbReference>
<comment type="caution">
    <text evidence="7">The sequence shown here is derived from an EMBL/GenBank/DDBJ whole genome shotgun (WGS) entry which is preliminary data.</text>
</comment>
<keyword evidence="2" id="KW-0819">tRNA processing</keyword>
<evidence type="ECO:0000256" key="2">
    <source>
        <dbReference type="ARBA" id="ARBA00022694"/>
    </source>
</evidence>
<dbReference type="InterPro" id="IPR056842">
    <property type="entry name" value="THADA-like_TPR_C"/>
</dbReference>
<dbReference type="InterPro" id="IPR019442">
    <property type="entry name" value="THADA/TRM732_DUF2428"/>
</dbReference>
<keyword evidence="8" id="KW-1185">Reference proteome</keyword>
<evidence type="ECO:0000313" key="8">
    <source>
        <dbReference type="Proteomes" id="UP000614350"/>
    </source>
</evidence>
<dbReference type="PANTHER" id="PTHR14387:SF7">
    <property type="entry name" value="THYROID ADENOMA-ASSOCIATED PROTEIN"/>
    <property type="match status" value="1"/>
</dbReference>
<evidence type="ECO:0000259" key="6">
    <source>
        <dbReference type="Pfam" id="PF25151"/>
    </source>
</evidence>
<evidence type="ECO:0000256" key="4">
    <source>
        <dbReference type="SAM" id="MobiDB-lite"/>
    </source>
</evidence>
<evidence type="ECO:0000259" key="5">
    <source>
        <dbReference type="Pfam" id="PF10350"/>
    </source>
</evidence>
<dbReference type="EMBL" id="JACSEA010000003">
    <property type="protein sequence ID" value="KAF7405281.1"/>
    <property type="molecule type" value="Genomic_DNA"/>
</dbReference>
<dbReference type="SUPFAM" id="SSF48371">
    <property type="entry name" value="ARM repeat"/>
    <property type="match status" value="1"/>
</dbReference>
<comment type="similarity">
    <text evidence="1">Belongs to the THADA family.</text>
</comment>
<dbReference type="Pfam" id="PF10350">
    <property type="entry name" value="DUF2428"/>
    <property type="match status" value="1"/>
</dbReference>
<feature type="domain" description="DUF2428" evidence="5">
    <location>
        <begin position="315"/>
        <end position="611"/>
    </location>
</feature>
<dbReference type="GO" id="GO:0030488">
    <property type="term" value="P:tRNA methylation"/>
    <property type="evidence" value="ECO:0007669"/>
    <property type="project" value="TreeGrafter"/>
</dbReference>
<evidence type="ECO:0000313" key="7">
    <source>
        <dbReference type="EMBL" id="KAF7405281.1"/>
    </source>
</evidence>
<dbReference type="InterPro" id="IPR016024">
    <property type="entry name" value="ARM-type_fold"/>
</dbReference>
<dbReference type="Proteomes" id="UP000614350">
    <property type="component" value="Unassembled WGS sequence"/>
</dbReference>
<proteinExistence type="inferred from homology"/>
<feature type="compositionally biased region" description="Basic and acidic residues" evidence="4">
    <location>
        <begin position="1348"/>
        <end position="1369"/>
    </location>
</feature>
<feature type="compositionally biased region" description="Low complexity" evidence="4">
    <location>
        <begin position="1302"/>
        <end position="1322"/>
    </location>
</feature>